<reference evidence="4 5" key="1">
    <citation type="submission" date="2024-02" db="EMBL/GenBank/DDBJ databases">
        <title>De novo assembly and annotation of 12 fungi associated with fruit tree decline syndrome in Ontario, Canada.</title>
        <authorList>
            <person name="Sulman M."/>
            <person name="Ellouze W."/>
            <person name="Ilyukhin E."/>
        </authorList>
    </citation>
    <scope>NUCLEOTIDE SEQUENCE [LARGE SCALE GENOMIC DNA]</scope>
    <source>
        <strain evidence="4 5">M11/M66-122</strain>
    </source>
</reference>
<dbReference type="GO" id="GO:0004827">
    <property type="term" value="F:proline-tRNA ligase activity"/>
    <property type="evidence" value="ECO:0007669"/>
    <property type="project" value="UniProtKB-EC"/>
</dbReference>
<evidence type="ECO:0000313" key="4">
    <source>
        <dbReference type="EMBL" id="KAK7755522.1"/>
    </source>
</evidence>
<evidence type="ECO:0000256" key="2">
    <source>
        <dbReference type="ARBA" id="ARBA00022917"/>
    </source>
</evidence>
<protein>
    <recommendedName>
        <fullName evidence="1">proline--tRNA ligase</fullName>
        <ecNumber evidence="1">6.1.1.15</ecNumber>
    </recommendedName>
</protein>
<dbReference type="InterPro" id="IPR016061">
    <property type="entry name" value="Pro-tRNA_ligase_II_C"/>
</dbReference>
<dbReference type="Gene3D" id="3.40.50.800">
    <property type="entry name" value="Anticodon-binding domain"/>
    <property type="match status" value="1"/>
</dbReference>
<evidence type="ECO:0000256" key="1">
    <source>
        <dbReference type="ARBA" id="ARBA00012831"/>
    </source>
</evidence>
<dbReference type="GO" id="GO:0017101">
    <property type="term" value="C:aminoacyl-tRNA synthetase multienzyme complex"/>
    <property type="evidence" value="ECO:0007669"/>
    <property type="project" value="TreeGrafter"/>
</dbReference>
<keyword evidence="5" id="KW-1185">Reference proteome</keyword>
<comment type="caution">
    <text evidence="4">The sequence shown here is derived from an EMBL/GenBank/DDBJ whole genome shotgun (WGS) entry which is preliminary data.</text>
</comment>
<dbReference type="SMART" id="SM00946">
    <property type="entry name" value="ProRS-C_1"/>
    <property type="match status" value="1"/>
</dbReference>
<name>A0AAN9YUX8_9PEZI</name>
<dbReference type="InterPro" id="IPR036621">
    <property type="entry name" value="Anticodon-bd_dom_sf"/>
</dbReference>
<dbReference type="Pfam" id="PF09180">
    <property type="entry name" value="ProRS-C_1"/>
    <property type="match status" value="1"/>
</dbReference>
<dbReference type="AlphaFoldDB" id="A0AAN9YUX8"/>
<dbReference type="SUPFAM" id="SSF64586">
    <property type="entry name" value="C-terminal domain of ProRS"/>
    <property type="match status" value="1"/>
</dbReference>
<evidence type="ECO:0000313" key="5">
    <source>
        <dbReference type="Proteomes" id="UP001320420"/>
    </source>
</evidence>
<keyword evidence="2" id="KW-0648">Protein biosynthesis</keyword>
<feature type="domain" description="Proline-tRNA ligase class II C-terminal" evidence="3">
    <location>
        <begin position="71"/>
        <end position="186"/>
    </location>
</feature>
<dbReference type="GO" id="GO:0005524">
    <property type="term" value="F:ATP binding"/>
    <property type="evidence" value="ECO:0007669"/>
    <property type="project" value="InterPro"/>
</dbReference>
<organism evidence="4 5">
    <name type="scientific">Diatrype stigma</name>
    <dbReference type="NCBI Taxonomy" id="117547"/>
    <lineage>
        <taxon>Eukaryota</taxon>
        <taxon>Fungi</taxon>
        <taxon>Dikarya</taxon>
        <taxon>Ascomycota</taxon>
        <taxon>Pezizomycotina</taxon>
        <taxon>Sordariomycetes</taxon>
        <taxon>Xylariomycetidae</taxon>
        <taxon>Xylariales</taxon>
        <taxon>Diatrypaceae</taxon>
        <taxon>Diatrype</taxon>
    </lineage>
</organism>
<evidence type="ECO:0000259" key="3">
    <source>
        <dbReference type="SMART" id="SM00946"/>
    </source>
</evidence>
<dbReference type="PANTHER" id="PTHR43382">
    <property type="entry name" value="PROLYL-TRNA SYNTHETASE"/>
    <property type="match status" value="1"/>
</dbReference>
<dbReference type="Gene3D" id="3.30.110.30">
    <property type="entry name" value="C-terminal domain of ProRS"/>
    <property type="match status" value="1"/>
</dbReference>
<dbReference type="GO" id="GO:0005737">
    <property type="term" value="C:cytoplasm"/>
    <property type="evidence" value="ECO:0007669"/>
    <property type="project" value="InterPro"/>
</dbReference>
<dbReference type="SUPFAM" id="SSF52954">
    <property type="entry name" value="Class II aaRS ABD-related"/>
    <property type="match status" value="1"/>
</dbReference>
<dbReference type="EMBL" id="JAKJXP020000012">
    <property type="protein sequence ID" value="KAK7755522.1"/>
    <property type="molecule type" value="Genomic_DNA"/>
</dbReference>
<dbReference type="PANTHER" id="PTHR43382:SF2">
    <property type="entry name" value="BIFUNCTIONAL GLUTAMATE_PROLINE--TRNA LIGASE"/>
    <property type="match status" value="1"/>
</dbReference>
<dbReference type="InterPro" id="IPR004154">
    <property type="entry name" value="Anticodon-bd"/>
</dbReference>
<proteinExistence type="predicted"/>
<dbReference type="InterPro" id="IPR004499">
    <property type="entry name" value="Pro-tRNA-ligase_IIa_arc-type"/>
</dbReference>
<dbReference type="GO" id="GO:0006433">
    <property type="term" value="P:prolyl-tRNA aminoacylation"/>
    <property type="evidence" value="ECO:0007669"/>
    <property type="project" value="InterPro"/>
</dbReference>
<dbReference type="EC" id="6.1.1.15" evidence="1"/>
<dbReference type="Pfam" id="PF03129">
    <property type="entry name" value="HGTP_anticodon"/>
    <property type="match status" value="1"/>
</dbReference>
<accession>A0AAN9YUX8</accession>
<dbReference type="Proteomes" id="UP001320420">
    <property type="component" value="Unassembled WGS sequence"/>
</dbReference>
<gene>
    <name evidence="4" type="ORF">SLS62_002454</name>
</gene>
<sequence>MKGVPLRLEFGPKDAANSVVSYARRDTGAKGTIPIDQLAAQVPTLLETIQSDLYNKADEAFRSHRLQLTEWEKVVPALDARNVVLIPFCEEPDCEERLKDMTKSDAAQHELGPDGRQLPSMGMKSLCIPFAQVRGTSPPQYVLDVDNLLTSHVLLQPEGLVKGETKCLNPECGKLAKSWTMFGRSY</sequence>
<dbReference type="InterPro" id="IPR017449">
    <property type="entry name" value="Pro-tRNA_synth_II"/>
</dbReference>